<dbReference type="EMBL" id="CAFBLT010000001">
    <property type="protein sequence ID" value="CAB4878919.1"/>
    <property type="molecule type" value="Genomic_DNA"/>
</dbReference>
<sequence>MTKRIDVGFFSISHSSDNGDDRDYLEWHQLDHMPEQYQIPGIVLGQRWASTPACRAARFRQHSSWANVNNLVCYFMSEPVDETIDEFMALGAALRTAGRFPFALPPEFVGGMRRTASIASPDALVLADVIPFRPHTGVYLLVETRETPRESSQNDSSDQEHRLQRLTDVPGVAGAWSFTSDPELQRSNSTVGVFDITLCYLDAEPIGVAHDLEHALEDHWTPPGSELIFAGPFEAITLWDWERFGPNQQS</sequence>
<accession>A0A6J7ANG0</accession>
<organism evidence="1">
    <name type="scientific">freshwater metagenome</name>
    <dbReference type="NCBI Taxonomy" id="449393"/>
    <lineage>
        <taxon>unclassified sequences</taxon>
        <taxon>metagenomes</taxon>
        <taxon>ecological metagenomes</taxon>
    </lineage>
</organism>
<evidence type="ECO:0000313" key="3">
    <source>
        <dbReference type="EMBL" id="CAB5016184.1"/>
    </source>
</evidence>
<dbReference type="AlphaFoldDB" id="A0A6J7ANG0"/>
<evidence type="ECO:0000313" key="1">
    <source>
        <dbReference type="EMBL" id="CAB4834385.1"/>
    </source>
</evidence>
<proteinExistence type="predicted"/>
<gene>
    <name evidence="1" type="ORF">UFOPK3164_01651</name>
    <name evidence="2" type="ORF">UFOPK3427_01331</name>
    <name evidence="3" type="ORF">UFOPK4112_00619</name>
</gene>
<name>A0A6J7ANG0_9ZZZZ</name>
<reference evidence="1" key="1">
    <citation type="submission" date="2020-05" db="EMBL/GenBank/DDBJ databases">
        <authorList>
            <person name="Chiriac C."/>
            <person name="Salcher M."/>
            <person name="Ghai R."/>
            <person name="Kavagutti S V."/>
        </authorList>
    </citation>
    <scope>NUCLEOTIDE SEQUENCE</scope>
</reference>
<protein>
    <submittedName>
        <fullName evidence="1">Unannotated protein</fullName>
    </submittedName>
</protein>
<dbReference type="EMBL" id="CAFBPM010000004">
    <property type="protein sequence ID" value="CAB5016184.1"/>
    <property type="molecule type" value="Genomic_DNA"/>
</dbReference>
<dbReference type="EMBL" id="CAFABE010000122">
    <property type="protein sequence ID" value="CAB4834385.1"/>
    <property type="molecule type" value="Genomic_DNA"/>
</dbReference>
<evidence type="ECO:0000313" key="2">
    <source>
        <dbReference type="EMBL" id="CAB4878919.1"/>
    </source>
</evidence>